<dbReference type="RefSeq" id="WP_241648035.1">
    <property type="nucleotide sequence ID" value="NZ_LHQS01000002.1"/>
</dbReference>
<evidence type="ECO:0000313" key="4">
    <source>
        <dbReference type="Proteomes" id="UP000290932"/>
    </source>
</evidence>
<organism evidence="3 4">
    <name type="scientific">Methanoculleus taiwanensis</name>
    <dbReference type="NCBI Taxonomy" id="1550565"/>
    <lineage>
        <taxon>Archaea</taxon>
        <taxon>Methanobacteriati</taxon>
        <taxon>Methanobacteriota</taxon>
        <taxon>Stenosarchaea group</taxon>
        <taxon>Methanomicrobia</taxon>
        <taxon>Methanomicrobiales</taxon>
        <taxon>Methanomicrobiaceae</taxon>
        <taxon>Methanoculleus</taxon>
    </lineage>
</organism>
<sequence>MSEQEVIATLKHLAARSASFRLSEVRQCLADERSLPDLAAAIEPALQGLDLTIRPRGEDYELARMPPPGPLTPTGGGRKRQEAFFRSPAVPESTQQLIEAYIEKKTGKAWDDPTVLERMRSTILAQKSRYWREQAGRYQKGYQVLGYLGYHAPVYLVQFEHILWQLIEDGLVKERMRILDVGSGPGVVPLAIIDLLDRLGQGSARIFAIDRSEENLEAYNALVPPAAAPGGRVTVEKPLLADLQALPKGAVPGKIDLMVFSNVLNELRQISVKERAELVLSLADRLADDGTIVIVEPADLANATTMRETVLELAKSDLAIYRPCSFIWGTHCNPSRCWTFEQKIDIRPTRLMKGLAEGSEGYRFVNTDIKYSSATIRKDRQARCDYRVPAGAKAARFSQLQRHRNRRINVVAAVMSGNLGDADSKVYKLCDGTPANPVYAIVPRYLKGENRYILQNTPYGDIVRISGVVVRYNREHDAYNLVIQPDTTIERVSPGTSPADS</sequence>
<keyword evidence="3" id="KW-0808">Transferase</keyword>
<evidence type="ECO:0000313" key="3">
    <source>
        <dbReference type="EMBL" id="RXE55970.1"/>
    </source>
</evidence>
<dbReference type="InterPro" id="IPR029063">
    <property type="entry name" value="SAM-dependent_MTases_sf"/>
</dbReference>
<dbReference type="Pfam" id="PF26487">
    <property type="entry name" value="DUF8157_C"/>
    <property type="match status" value="1"/>
</dbReference>
<feature type="region of interest" description="Disordered" evidence="1">
    <location>
        <begin position="60"/>
        <end position="79"/>
    </location>
</feature>
<accession>A0A498H1Q5</accession>
<dbReference type="InterPro" id="IPR058959">
    <property type="entry name" value="DUF8157_C"/>
</dbReference>
<keyword evidence="3" id="KW-0489">Methyltransferase</keyword>
<dbReference type="Gene3D" id="3.40.50.150">
    <property type="entry name" value="Vaccinia Virus protein VP39"/>
    <property type="match status" value="1"/>
</dbReference>
<dbReference type="GO" id="GO:0008168">
    <property type="term" value="F:methyltransferase activity"/>
    <property type="evidence" value="ECO:0007669"/>
    <property type="project" value="UniProtKB-KW"/>
</dbReference>
<feature type="domain" description="DUF8157" evidence="2">
    <location>
        <begin position="398"/>
        <end position="492"/>
    </location>
</feature>
<comment type="caution">
    <text evidence="3">The sequence shown here is derived from an EMBL/GenBank/DDBJ whole genome shotgun (WGS) entry which is preliminary data.</text>
</comment>
<evidence type="ECO:0000259" key="2">
    <source>
        <dbReference type="Pfam" id="PF26487"/>
    </source>
</evidence>
<dbReference type="CDD" id="cd02440">
    <property type="entry name" value="AdoMet_MTases"/>
    <property type="match status" value="1"/>
</dbReference>
<evidence type="ECO:0000256" key="1">
    <source>
        <dbReference type="SAM" id="MobiDB-lite"/>
    </source>
</evidence>
<dbReference type="EMBL" id="LHQS01000002">
    <property type="protein sequence ID" value="RXE55970.1"/>
    <property type="molecule type" value="Genomic_DNA"/>
</dbReference>
<dbReference type="AlphaFoldDB" id="A0A498H1Q5"/>
<dbReference type="GO" id="GO:0032259">
    <property type="term" value="P:methylation"/>
    <property type="evidence" value="ECO:0007669"/>
    <property type="project" value="UniProtKB-KW"/>
</dbReference>
<proteinExistence type="predicted"/>
<reference evidence="3 4" key="1">
    <citation type="journal article" date="2015" name="Int. J. Syst. Evol. Microbiol.">
        <title>Methanoculleus taiwanensis sp. nov., a methanogen isolated from deep marine sediment at the deformation front area near Taiwan.</title>
        <authorList>
            <person name="Weng C.Y."/>
            <person name="Chen S.C."/>
            <person name="Lai M.C."/>
            <person name="Wu S.Y."/>
            <person name="Lin S."/>
            <person name="Yang T.F."/>
            <person name="Chen P.C."/>
        </authorList>
    </citation>
    <scope>NUCLEOTIDE SEQUENCE [LARGE SCALE GENOMIC DNA]</scope>
    <source>
        <strain evidence="3 4">CYW4</strain>
    </source>
</reference>
<keyword evidence="4" id="KW-1185">Reference proteome</keyword>
<protein>
    <submittedName>
        <fullName evidence="3">Methyltransferase</fullName>
    </submittedName>
</protein>
<dbReference type="Proteomes" id="UP000290932">
    <property type="component" value="Unassembled WGS sequence"/>
</dbReference>
<name>A0A498H1Q5_9EURY</name>
<dbReference type="SUPFAM" id="SSF53335">
    <property type="entry name" value="S-adenosyl-L-methionine-dependent methyltransferases"/>
    <property type="match status" value="1"/>
</dbReference>
<gene>
    <name evidence="3" type="ORF">ABH15_07140</name>
</gene>